<gene>
    <name evidence="3" type="ORF">BDQ12DRAFT_693605</name>
</gene>
<dbReference type="Pfam" id="PF24016">
    <property type="entry name" value="DUF7330"/>
    <property type="match status" value="1"/>
</dbReference>
<proteinExistence type="predicted"/>
<feature type="region of interest" description="Disordered" evidence="1">
    <location>
        <begin position="1"/>
        <end position="33"/>
    </location>
</feature>
<dbReference type="AlphaFoldDB" id="A0A5C3LG53"/>
<dbReference type="OrthoDB" id="5289249at2759"/>
<dbReference type="InterPro" id="IPR055754">
    <property type="entry name" value="DUF7330"/>
</dbReference>
<feature type="domain" description="DUF7330" evidence="2">
    <location>
        <begin position="64"/>
        <end position="256"/>
    </location>
</feature>
<feature type="region of interest" description="Disordered" evidence="1">
    <location>
        <begin position="50"/>
        <end position="69"/>
    </location>
</feature>
<sequence>MIVAPEDIKMASNDLQPTPESPADDPPPSYTTQLNTNTPVVGSFEPQLAGSSTLTLPPPLKPSNFVTTTRTNRPIRGTWLIDPTLAVPAAFLPPLAEGETEETRSNLYLSGTNGSIAADVTIAAQRTSDTKRNRVLLYAKSTNGIVTVKLHDPVPTVTARFPFIATVSSHNGSVNIHVPRSYRGPLTLKTKNGRAYFSEELEQHLSLQIETNGLHRSFLGEWTADCEEIDGMKSWTGDEIDAKTQNGNINIQFDDEVAAKKECAKGGFWSKLFGF</sequence>
<evidence type="ECO:0000313" key="3">
    <source>
        <dbReference type="EMBL" id="TFK31750.1"/>
    </source>
</evidence>
<reference evidence="3 4" key="1">
    <citation type="journal article" date="2019" name="Nat. Ecol. Evol.">
        <title>Megaphylogeny resolves global patterns of mushroom evolution.</title>
        <authorList>
            <person name="Varga T."/>
            <person name="Krizsan K."/>
            <person name="Foldi C."/>
            <person name="Dima B."/>
            <person name="Sanchez-Garcia M."/>
            <person name="Sanchez-Ramirez S."/>
            <person name="Szollosi G.J."/>
            <person name="Szarkandi J.G."/>
            <person name="Papp V."/>
            <person name="Albert L."/>
            <person name="Andreopoulos W."/>
            <person name="Angelini C."/>
            <person name="Antonin V."/>
            <person name="Barry K.W."/>
            <person name="Bougher N.L."/>
            <person name="Buchanan P."/>
            <person name="Buyck B."/>
            <person name="Bense V."/>
            <person name="Catcheside P."/>
            <person name="Chovatia M."/>
            <person name="Cooper J."/>
            <person name="Damon W."/>
            <person name="Desjardin D."/>
            <person name="Finy P."/>
            <person name="Geml J."/>
            <person name="Haridas S."/>
            <person name="Hughes K."/>
            <person name="Justo A."/>
            <person name="Karasinski D."/>
            <person name="Kautmanova I."/>
            <person name="Kiss B."/>
            <person name="Kocsube S."/>
            <person name="Kotiranta H."/>
            <person name="LaButti K.M."/>
            <person name="Lechner B.E."/>
            <person name="Liimatainen K."/>
            <person name="Lipzen A."/>
            <person name="Lukacs Z."/>
            <person name="Mihaltcheva S."/>
            <person name="Morgado L.N."/>
            <person name="Niskanen T."/>
            <person name="Noordeloos M.E."/>
            <person name="Ohm R.A."/>
            <person name="Ortiz-Santana B."/>
            <person name="Ovrebo C."/>
            <person name="Racz N."/>
            <person name="Riley R."/>
            <person name="Savchenko A."/>
            <person name="Shiryaev A."/>
            <person name="Soop K."/>
            <person name="Spirin V."/>
            <person name="Szebenyi C."/>
            <person name="Tomsovsky M."/>
            <person name="Tulloss R.E."/>
            <person name="Uehling J."/>
            <person name="Grigoriev I.V."/>
            <person name="Vagvolgyi C."/>
            <person name="Papp T."/>
            <person name="Martin F.M."/>
            <person name="Miettinen O."/>
            <person name="Hibbett D.S."/>
            <person name="Nagy L.G."/>
        </authorList>
    </citation>
    <scope>NUCLEOTIDE SEQUENCE [LARGE SCALE GENOMIC DNA]</scope>
    <source>
        <strain evidence="3 4">CBS 166.37</strain>
    </source>
</reference>
<keyword evidence="4" id="KW-1185">Reference proteome</keyword>
<name>A0A5C3LG53_9AGAR</name>
<evidence type="ECO:0000256" key="1">
    <source>
        <dbReference type="SAM" id="MobiDB-lite"/>
    </source>
</evidence>
<dbReference type="EMBL" id="ML213711">
    <property type="protein sequence ID" value="TFK31750.1"/>
    <property type="molecule type" value="Genomic_DNA"/>
</dbReference>
<evidence type="ECO:0000259" key="2">
    <source>
        <dbReference type="Pfam" id="PF24016"/>
    </source>
</evidence>
<protein>
    <recommendedName>
        <fullName evidence="2">DUF7330 domain-containing protein</fullName>
    </recommendedName>
</protein>
<dbReference type="Proteomes" id="UP000308652">
    <property type="component" value="Unassembled WGS sequence"/>
</dbReference>
<dbReference type="STRING" id="68775.A0A5C3LG53"/>
<accession>A0A5C3LG53</accession>
<evidence type="ECO:0000313" key="4">
    <source>
        <dbReference type="Proteomes" id="UP000308652"/>
    </source>
</evidence>
<organism evidence="3 4">
    <name type="scientific">Crucibulum laeve</name>
    <dbReference type="NCBI Taxonomy" id="68775"/>
    <lineage>
        <taxon>Eukaryota</taxon>
        <taxon>Fungi</taxon>
        <taxon>Dikarya</taxon>
        <taxon>Basidiomycota</taxon>
        <taxon>Agaricomycotina</taxon>
        <taxon>Agaricomycetes</taxon>
        <taxon>Agaricomycetidae</taxon>
        <taxon>Agaricales</taxon>
        <taxon>Agaricineae</taxon>
        <taxon>Nidulariaceae</taxon>
        <taxon>Crucibulum</taxon>
    </lineage>
</organism>